<dbReference type="Gene3D" id="3.40.50.300">
    <property type="entry name" value="P-loop containing nucleotide triphosphate hydrolases"/>
    <property type="match status" value="1"/>
</dbReference>
<keyword evidence="2" id="KW-1185">Reference proteome</keyword>
<dbReference type="RefSeq" id="WP_344810633.1">
    <property type="nucleotide sequence ID" value="NZ_BAAAYX010000002.1"/>
</dbReference>
<protein>
    <recommendedName>
        <fullName evidence="3">Uridine kinase</fullName>
    </recommendedName>
</protein>
<proteinExistence type="predicted"/>
<evidence type="ECO:0008006" key="3">
    <source>
        <dbReference type="Google" id="ProtNLM"/>
    </source>
</evidence>
<dbReference type="SUPFAM" id="SSF52540">
    <property type="entry name" value="P-loop containing nucleoside triphosphate hydrolases"/>
    <property type="match status" value="1"/>
</dbReference>
<dbReference type="EMBL" id="BAAAYX010000002">
    <property type="protein sequence ID" value="GAA3692242.1"/>
    <property type="molecule type" value="Genomic_DNA"/>
</dbReference>
<evidence type="ECO:0000313" key="1">
    <source>
        <dbReference type="EMBL" id="GAA3692242.1"/>
    </source>
</evidence>
<evidence type="ECO:0000313" key="2">
    <source>
        <dbReference type="Proteomes" id="UP001500051"/>
    </source>
</evidence>
<comment type="caution">
    <text evidence="1">The sequence shown here is derived from an EMBL/GenBank/DDBJ whole genome shotgun (WGS) entry which is preliminary data.</text>
</comment>
<name>A0ABP7CPU7_9ACTN</name>
<reference evidence="2" key="1">
    <citation type="journal article" date="2019" name="Int. J. Syst. Evol. Microbiol.">
        <title>The Global Catalogue of Microorganisms (GCM) 10K type strain sequencing project: providing services to taxonomists for standard genome sequencing and annotation.</title>
        <authorList>
            <consortium name="The Broad Institute Genomics Platform"/>
            <consortium name="The Broad Institute Genome Sequencing Center for Infectious Disease"/>
            <person name="Wu L."/>
            <person name="Ma J."/>
        </authorList>
    </citation>
    <scope>NUCLEOTIDE SEQUENCE [LARGE SCALE GENOMIC DNA]</scope>
    <source>
        <strain evidence="2">JCM 16548</strain>
    </source>
</reference>
<sequence length="207" mass="22221">MTVPHSPGATHRAQVVLLAGPSGSGKSRVAALSSCPQLRLDDFYLDLDHPGLPRTLGIVDWDDIASWDADGALAAIVALCSTGEARVPTYDIASSRRTGRHALDLEGAGCVVAEGLFAADLVAACRRAGVLGDALYLDRPRLLTMLLRFGRDVREHRKPVGVLLRRGVALYRAEPAIRARALALGCRPVSLREALRVVEARMHTRSS</sequence>
<organism evidence="1 2">
    <name type="scientific">Microlunatus aurantiacus</name>
    <dbReference type="NCBI Taxonomy" id="446786"/>
    <lineage>
        <taxon>Bacteria</taxon>
        <taxon>Bacillati</taxon>
        <taxon>Actinomycetota</taxon>
        <taxon>Actinomycetes</taxon>
        <taxon>Propionibacteriales</taxon>
        <taxon>Propionibacteriaceae</taxon>
        <taxon>Microlunatus</taxon>
    </lineage>
</organism>
<dbReference type="Proteomes" id="UP001500051">
    <property type="component" value="Unassembled WGS sequence"/>
</dbReference>
<dbReference type="InterPro" id="IPR027417">
    <property type="entry name" value="P-loop_NTPase"/>
</dbReference>
<gene>
    <name evidence="1" type="ORF">GCM10022204_04490</name>
</gene>
<accession>A0ABP7CPU7</accession>